<dbReference type="InterPro" id="IPR051598">
    <property type="entry name" value="TSUP/Inactive_protease-like"/>
</dbReference>
<dbReference type="PANTHER" id="PTHR43701">
    <property type="entry name" value="MEMBRANE TRANSPORTER PROTEIN MJ0441-RELATED"/>
    <property type="match status" value="1"/>
</dbReference>
<keyword evidence="3 5" id="KW-1133">Transmembrane helix</keyword>
<organism evidence="6 7">
    <name type="scientific">Siphonobacter aquaeclarae</name>
    <dbReference type="NCBI Taxonomy" id="563176"/>
    <lineage>
        <taxon>Bacteria</taxon>
        <taxon>Pseudomonadati</taxon>
        <taxon>Bacteroidota</taxon>
        <taxon>Cytophagia</taxon>
        <taxon>Cytophagales</taxon>
        <taxon>Cytophagaceae</taxon>
        <taxon>Siphonobacter</taxon>
    </lineage>
</organism>
<proteinExistence type="inferred from homology"/>
<dbReference type="PANTHER" id="PTHR43701:SF12">
    <property type="entry name" value="MEMBRANE TRANSPORTER PROTEIN YTNM-RELATED"/>
    <property type="match status" value="1"/>
</dbReference>
<evidence type="ECO:0000313" key="7">
    <source>
        <dbReference type="Proteomes" id="UP000198901"/>
    </source>
</evidence>
<keyword evidence="7" id="KW-1185">Reference proteome</keyword>
<keyword evidence="2 5" id="KW-0812">Transmembrane</keyword>
<dbReference type="Pfam" id="PF01925">
    <property type="entry name" value="TauE"/>
    <property type="match status" value="1"/>
</dbReference>
<feature type="transmembrane region" description="Helical" evidence="5">
    <location>
        <begin position="249"/>
        <end position="267"/>
    </location>
</feature>
<comment type="similarity">
    <text evidence="5">Belongs to the 4-toluene sulfonate uptake permease (TSUP) (TC 2.A.102) family.</text>
</comment>
<feature type="transmembrane region" description="Helical" evidence="5">
    <location>
        <begin position="54"/>
        <end position="77"/>
    </location>
</feature>
<protein>
    <recommendedName>
        <fullName evidence="5">Probable membrane transporter protein</fullName>
    </recommendedName>
</protein>
<accession>A0A1G9S3Q2</accession>
<comment type="subcellular location">
    <subcellularLocation>
        <location evidence="5">Cell membrane</location>
        <topology evidence="5">Multi-pass membrane protein</topology>
    </subcellularLocation>
    <subcellularLocation>
        <location evidence="1">Membrane</location>
        <topology evidence="1">Multi-pass membrane protein</topology>
    </subcellularLocation>
</comment>
<evidence type="ECO:0000256" key="5">
    <source>
        <dbReference type="RuleBase" id="RU363041"/>
    </source>
</evidence>
<dbReference type="EMBL" id="FNGS01000005">
    <property type="protein sequence ID" value="SDM29897.1"/>
    <property type="molecule type" value="Genomic_DNA"/>
</dbReference>
<evidence type="ECO:0000313" key="6">
    <source>
        <dbReference type="EMBL" id="SDM29897.1"/>
    </source>
</evidence>
<dbReference type="InterPro" id="IPR002781">
    <property type="entry name" value="TM_pro_TauE-like"/>
</dbReference>
<name>A0A1G9S3Q2_9BACT</name>
<feature type="transmembrane region" description="Helical" evidence="5">
    <location>
        <begin position="273"/>
        <end position="291"/>
    </location>
</feature>
<gene>
    <name evidence="6" type="ORF">SAMN04488090_3158</name>
</gene>
<evidence type="ECO:0000256" key="2">
    <source>
        <dbReference type="ARBA" id="ARBA00022692"/>
    </source>
</evidence>
<evidence type="ECO:0000256" key="3">
    <source>
        <dbReference type="ARBA" id="ARBA00022989"/>
    </source>
</evidence>
<dbReference type="AlphaFoldDB" id="A0A1G9S3Q2"/>
<dbReference type="RefSeq" id="WP_093204168.1">
    <property type="nucleotide sequence ID" value="NZ_FNGS01000005.1"/>
</dbReference>
<evidence type="ECO:0000256" key="4">
    <source>
        <dbReference type="ARBA" id="ARBA00023136"/>
    </source>
</evidence>
<feature type="transmembrane region" description="Helical" evidence="5">
    <location>
        <begin position="153"/>
        <end position="169"/>
    </location>
</feature>
<dbReference type="STRING" id="563176.SAMN04488090_3158"/>
<feature type="transmembrane region" description="Helical" evidence="5">
    <location>
        <begin position="122"/>
        <end position="141"/>
    </location>
</feature>
<sequence>MATTTTTARALPAPNTFWLILAVSVLLAGGLAAALAFAGPAVTVVVSELTKGEFWLFVGAGFLAQTIDGALGMAYGISSTSLLLSLGVSPAAASGSVHIAEVFTTGASGLSHWKFGNVNKKLLKVLIIPGVIGAVTGAYLLSSFDGSFLKPYISVYLLCMGGVIIRKAIIGRKTKKKTRYVGALALLGGFIDAVGGGGWGPVVTTSLLGQGRSPRYTIGSVNLAEFFIAAAGSLTFILMIGVQHWSITAGLLLGGVLASPFAAFICGKINPKALMIVVGLVIIGLSLRNLIL</sequence>
<evidence type="ECO:0000256" key="1">
    <source>
        <dbReference type="ARBA" id="ARBA00004141"/>
    </source>
</evidence>
<dbReference type="GO" id="GO:0005886">
    <property type="term" value="C:plasma membrane"/>
    <property type="evidence" value="ECO:0007669"/>
    <property type="project" value="UniProtKB-SubCell"/>
</dbReference>
<dbReference type="Proteomes" id="UP000198901">
    <property type="component" value="Unassembled WGS sequence"/>
</dbReference>
<keyword evidence="5" id="KW-1003">Cell membrane</keyword>
<dbReference type="OrthoDB" id="45564at2"/>
<feature type="transmembrane region" description="Helical" evidence="5">
    <location>
        <begin position="17"/>
        <end position="42"/>
    </location>
</feature>
<reference evidence="6 7" key="1">
    <citation type="submission" date="2016-10" db="EMBL/GenBank/DDBJ databases">
        <authorList>
            <person name="de Groot N.N."/>
        </authorList>
    </citation>
    <scope>NUCLEOTIDE SEQUENCE [LARGE SCALE GENOMIC DNA]</scope>
    <source>
        <strain evidence="6 7">DSM 21668</strain>
    </source>
</reference>
<keyword evidence="4 5" id="KW-0472">Membrane</keyword>
<feature type="transmembrane region" description="Helical" evidence="5">
    <location>
        <begin position="223"/>
        <end position="242"/>
    </location>
</feature>